<dbReference type="InterPro" id="IPR029016">
    <property type="entry name" value="GAF-like_dom_sf"/>
</dbReference>
<gene>
    <name evidence="6" type="ORF">A3G33_02755</name>
</gene>
<dbReference type="AlphaFoldDB" id="A0A1G1KYG7"/>
<dbReference type="EC" id="2.7.13.3" evidence="2"/>
<proteinExistence type="predicted"/>
<dbReference type="PANTHER" id="PTHR43065">
    <property type="entry name" value="SENSOR HISTIDINE KINASE"/>
    <property type="match status" value="1"/>
</dbReference>
<dbReference type="Pfam" id="PF02518">
    <property type="entry name" value="HATPase_c"/>
    <property type="match status" value="1"/>
</dbReference>
<comment type="catalytic activity">
    <reaction evidence="1">
        <text>ATP + protein L-histidine = ADP + protein N-phospho-L-histidine.</text>
        <dbReference type="EC" id="2.7.13.3"/>
    </reaction>
</comment>
<dbReference type="GO" id="GO:0004673">
    <property type="term" value="F:protein histidine kinase activity"/>
    <property type="evidence" value="ECO:0007669"/>
    <property type="project" value="UniProtKB-EC"/>
</dbReference>
<evidence type="ECO:0000313" key="7">
    <source>
        <dbReference type="Proteomes" id="UP000178187"/>
    </source>
</evidence>
<keyword evidence="3" id="KW-0175">Coiled coil</keyword>
<evidence type="ECO:0000256" key="1">
    <source>
        <dbReference type="ARBA" id="ARBA00000085"/>
    </source>
</evidence>
<organism evidence="6 7">
    <name type="scientific">Candidatus Danuiimicrobium aquiferis</name>
    <dbReference type="NCBI Taxonomy" id="1801832"/>
    <lineage>
        <taxon>Bacteria</taxon>
        <taxon>Pseudomonadati</taxon>
        <taxon>Candidatus Omnitrophota</taxon>
        <taxon>Candidatus Danuiimicrobium</taxon>
    </lineage>
</organism>
<comment type="caution">
    <text evidence="6">The sequence shown here is derived from an EMBL/GenBank/DDBJ whole genome shotgun (WGS) entry which is preliminary data.</text>
</comment>
<feature type="transmembrane region" description="Helical" evidence="4">
    <location>
        <begin position="199"/>
        <end position="217"/>
    </location>
</feature>
<dbReference type="EMBL" id="MHFR01000038">
    <property type="protein sequence ID" value="OGW97903.1"/>
    <property type="molecule type" value="Genomic_DNA"/>
</dbReference>
<evidence type="ECO:0000256" key="4">
    <source>
        <dbReference type="SAM" id="Phobius"/>
    </source>
</evidence>
<feature type="coiled-coil region" evidence="3">
    <location>
        <begin position="488"/>
        <end position="541"/>
    </location>
</feature>
<keyword evidence="4" id="KW-0472">Membrane</keyword>
<dbReference type="Gene3D" id="3.30.450.40">
    <property type="match status" value="1"/>
</dbReference>
<feature type="transmembrane region" description="Helical" evidence="4">
    <location>
        <begin position="36"/>
        <end position="55"/>
    </location>
</feature>
<evidence type="ECO:0000259" key="5">
    <source>
        <dbReference type="PROSITE" id="PS50109"/>
    </source>
</evidence>
<sequence>MTFTAITGILNTVSALLLGLFVIYKSPHNPRNRSYLFFNLSVGLYSLGYYFWGIARSSSEALLAFQILTSGIIIINSGFLLFIFSLLDELTKKKYVLYVCHAINAIFVFLNVKLFLYKEVVRKNIWGYWPVPEFLFYVYFVLWIAQFGYGFYCLYQGMRKESGRKSLQLKYVFYATLVGYFGGATNWLPWFNISFPPHLNILVSVYVAILAYAIVRHRLMDIDVIIKKTLVFTCLSFFIFACFAIPFFLVTNILQVSLAGEQRIWIFVFAGMLIAAVFRPLDRALVQITDKYLFQKKVNYRILLSEAVRYLSQLDSLKRQTRRIVAFVSKKARITNASVYVFTAPNSSLLLKASRPHIRDNRLSKIDQFHPIIQKFYEEQSPISIENLTEKLKDEQDQRKRGPVEEIIRFMKFLKAEAAIPCFSGPPRPRAWKKQSHLRGILFLGHQKSDVSYTEEDLDAFFTLGQESSIAFENARLYDEALDRTIELQEINIDMNKAQSQLMHALNTTERSKQDAEQAREEALKAKRKTEEMEVELIRREKLLFVEKLVKGLAHEIYNPMTSFFMEIDRLASVFREIRKYFRETMPHVSEERQDAMETQFELYQHSIQLLKRTSEHMFRVVDTLNQMQKPDDETIKPFDFKSYWATAVPLIEAQSHGDLLEEVPIYFDIQKNLPPVIANVPQLTQVFLNLYRNALHAVSDIENKHIKIHANVDPNDSGYLRIVFEDNGAGIAPEILPKIFDYLFTTKGKKGQGIGLNMCKTLIDRFGGTLTCESELGKGAKFIIRLPVVKQEMTEGPSNQREI</sequence>
<dbReference type="Gene3D" id="3.30.565.10">
    <property type="entry name" value="Histidine kinase-like ATPase, C-terminal domain"/>
    <property type="match status" value="1"/>
</dbReference>
<dbReference type="Proteomes" id="UP000178187">
    <property type="component" value="Unassembled WGS sequence"/>
</dbReference>
<dbReference type="Gene3D" id="1.10.287.130">
    <property type="match status" value="1"/>
</dbReference>
<dbReference type="PROSITE" id="PS50109">
    <property type="entry name" value="HIS_KIN"/>
    <property type="match status" value="1"/>
</dbReference>
<dbReference type="Pfam" id="PF16927">
    <property type="entry name" value="HisKA_7TM"/>
    <property type="match status" value="1"/>
</dbReference>
<feature type="transmembrane region" description="Helical" evidence="4">
    <location>
        <begin position="6"/>
        <end position="24"/>
    </location>
</feature>
<evidence type="ECO:0000256" key="2">
    <source>
        <dbReference type="ARBA" id="ARBA00012438"/>
    </source>
</evidence>
<dbReference type="InterPro" id="IPR031621">
    <property type="entry name" value="HisKA_7TM"/>
</dbReference>
<keyword evidence="4" id="KW-1133">Transmembrane helix</keyword>
<evidence type="ECO:0000313" key="6">
    <source>
        <dbReference type="EMBL" id="OGW97903.1"/>
    </source>
</evidence>
<feature type="domain" description="Histidine kinase" evidence="5">
    <location>
        <begin position="552"/>
        <end position="791"/>
    </location>
</feature>
<dbReference type="InterPro" id="IPR004358">
    <property type="entry name" value="Sig_transdc_His_kin-like_C"/>
</dbReference>
<keyword evidence="4" id="KW-0812">Transmembrane</keyword>
<feature type="transmembrane region" description="Helical" evidence="4">
    <location>
        <begin position="229"/>
        <end position="250"/>
    </location>
</feature>
<protein>
    <recommendedName>
        <fullName evidence="2">histidine kinase</fullName>
        <ecNumber evidence="2">2.7.13.3</ecNumber>
    </recommendedName>
</protein>
<dbReference type="InterPro" id="IPR005467">
    <property type="entry name" value="His_kinase_dom"/>
</dbReference>
<feature type="transmembrane region" description="Helical" evidence="4">
    <location>
        <begin position="167"/>
        <end position="187"/>
    </location>
</feature>
<dbReference type="InterPro" id="IPR003594">
    <property type="entry name" value="HATPase_dom"/>
</dbReference>
<reference evidence="6 7" key="1">
    <citation type="journal article" date="2016" name="Nat. Commun.">
        <title>Thousands of microbial genomes shed light on interconnected biogeochemical processes in an aquifer system.</title>
        <authorList>
            <person name="Anantharaman K."/>
            <person name="Brown C.T."/>
            <person name="Hug L.A."/>
            <person name="Sharon I."/>
            <person name="Castelle C.J."/>
            <person name="Probst A.J."/>
            <person name="Thomas B.C."/>
            <person name="Singh A."/>
            <person name="Wilkins M.J."/>
            <person name="Karaoz U."/>
            <person name="Brodie E.L."/>
            <person name="Williams K.H."/>
            <person name="Hubbard S.S."/>
            <person name="Banfield J.F."/>
        </authorList>
    </citation>
    <scope>NUCLEOTIDE SEQUENCE [LARGE SCALE GENOMIC DNA]</scope>
</reference>
<dbReference type="InterPro" id="IPR036890">
    <property type="entry name" value="HATPase_C_sf"/>
</dbReference>
<name>A0A1G1KYG7_9BACT</name>
<feature type="transmembrane region" description="Helical" evidence="4">
    <location>
        <begin position="136"/>
        <end position="155"/>
    </location>
</feature>
<feature type="transmembrane region" description="Helical" evidence="4">
    <location>
        <begin position="95"/>
        <end position="116"/>
    </location>
</feature>
<evidence type="ECO:0000256" key="3">
    <source>
        <dbReference type="SAM" id="Coils"/>
    </source>
</evidence>
<dbReference type="SUPFAM" id="SSF55781">
    <property type="entry name" value="GAF domain-like"/>
    <property type="match status" value="1"/>
</dbReference>
<feature type="transmembrane region" description="Helical" evidence="4">
    <location>
        <begin position="61"/>
        <end position="83"/>
    </location>
</feature>
<dbReference type="SMART" id="SM00387">
    <property type="entry name" value="HATPase_c"/>
    <property type="match status" value="1"/>
</dbReference>
<accession>A0A1G1KYG7</accession>
<dbReference type="PRINTS" id="PR00344">
    <property type="entry name" value="BCTRLSENSOR"/>
</dbReference>
<dbReference type="SUPFAM" id="SSF55874">
    <property type="entry name" value="ATPase domain of HSP90 chaperone/DNA topoisomerase II/histidine kinase"/>
    <property type="match status" value="1"/>
</dbReference>